<comment type="caution">
    <text evidence="1">The sequence shown here is derived from an EMBL/GenBank/DDBJ whole genome shotgun (WGS) entry which is preliminary data.</text>
</comment>
<evidence type="ECO:0000313" key="1">
    <source>
        <dbReference type="EMBL" id="KAH3669742.1"/>
    </source>
</evidence>
<dbReference type="Pfam" id="PF07957">
    <property type="entry name" value="DUF3294"/>
    <property type="match status" value="1"/>
</dbReference>
<dbReference type="OrthoDB" id="4076200at2759"/>
<name>A0A1B7SL19_9ASCO</name>
<dbReference type="EMBL" id="JAEUBD010000983">
    <property type="protein sequence ID" value="KAH3669742.1"/>
    <property type="molecule type" value="Genomic_DNA"/>
</dbReference>
<reference evidence="1" key="2">
    <citation type="submission" date="2021-01" db="EMBL/GenBank/DDBJ databases">
        <authorList>
            <person name="Schikora-Tamarit M.A."/>
        </authorList>
    </citation>
    <scope>NUCLEOTIDE SEQUENCE</scope>
    <source>
        <strain evidence="1">NCAIM Y.01608</strain>
    </source>
</reference>
<evidence type="ECO:0000313" key="2">
    <source>
        <dbReference type="Proteomes" id="UP000788993"/>
    </source>
</evidence>
<protein>
    <submittedName>
        <fullName evidence="1">Uncharacterized protein</fullName>
    </submittedName>
</protein>
<gene>
    <name evidence="1" type="ORF">OGATHE_002554</name>
</gene>
<sequence>MSSLEELKKEIDELKELVARQSKVISRTGEQLLRFQVRQTDRELNSIDVPRVGPDGTISKQGQIDTSDFATNDDLVQLVGELQGQLNILEQRSLRRTINSGLSKDTDLIAPVLNSDGDEPPETIYPKTLKEFHDLSDDSLLSLCHFYELLPPTLEEEAKLRAFMEGKIKSPNVDPSEFKPSSDDYSREVLDGLYDDLARFLGLKFRKTEHAW</sequence>
<accession>A0A1B7SL19</accession>
<keyword evidence="2" id="KW-1185">Reference proteome</keyword>
<dbReference type="RefSeq" id="XP_018211990.1">
    <property type="nucleotide sequence ID" value="XM_018357169.1"/>
</dbReference>
<dbReference type="Proteomes" id="UP000788993">
    <property type="component" value="Unassembled WGS sequence"/>
</dbReference>
<organism evidence="1 2">
    <name type="scientific">Ogataea polymorpha</name>
    <dbReference type="NCBI Taxonomy" id="460523"/>
    <lineage>
        <taxon>Eukaryota</taxon>
        <taxon>Fungi</taxon>
        <taxon>Dikarya</taxon>
        <taxon>Ascomycota</taxon>
        <taxon>Saccharomycotina</taxon>
        <taxon>Pichiomycetes</taxon>
        <taxon>Pichiales</taxon>
        <taxon>Pichiaceae</taxon>
        <taxon>Ogataea</taxon>
    </lineage>
</organism>
<dbReference type="AlphaFoldDB" id="A0A1B7SL19"/>
<reference evidence="1" key="1">
    <citation type="journal article" date="2021" name="Open Biol.">
        <title>Shared evolutionary footprints suggest mitochondrial oxidative damage underlies multiple complex I losses in fungi.</title>
        <authorList>
            <person name="Schikora-Tamarit M.A."/>
            <person name="Marcet-Houben M."/>
            <person name="Nosek J."/>
            <person name="Gabaldon T."/>
        </authorList>
    </citation>
    <scope>NUCLEOTIDE SEQUENCE</scope>
    <source>
        <strain evidence="1">NCAIM Y.01608</strain>
    </source>
</reference>
<proteinExistence type="predicted"/>
<dbReference type="InterPro" id="IPR012917">
    <property type="entry name" value="DUF3294"/>
</dbReference>